<reference evidence="1" key="3">
    <citation type="submission" date="2023-12" db="EMBL/GenBank/DDBJ databases">
        <authorList>
            <person name="Sun Q."/>
            <person name="Inoue M."/>
        </authorList>
    </citation>
    <scope>NUCLEOTIDE SEQUENCE</scope>
    <source>
        <strain evidence="1">JCM 12289</strain>
    </source>
</reference>
<dbReference type="Proteomes" id="UP001500962">
    <property type="component" value="Unassembled WGS sequence"/>
</dbReference>
<dbReference type="InterPro" id="IPR055766">
    <property type="entry name" value="DUF7342"/>
</dbReference>
<evidence type="ECO:0000313" key="2">
    <source>
        <dbReference type="EMBL" id="UOO95277.1"/>
    </source>
</evidence>
<dbReference type="KEGG" id="hdo:MUK72_00830"/>
<organism evidence="1 4">
    <name type="scientific">Halococcus dombrowskii</name>
    <dbReference type="NCBI Taxonomy" id="179637"/>
    <lineage>
        <taxon>Archaea</taxon>
        <taxon>Methanobacteriati</taxon>
        <taxon>Methanobacteriota</taxon>
        <taxon>Stenosarchaea group</taxon>
        <taxon>Halobacteria</taxon>
        <taxon>Halobacteriales</taxon>
        <taxon>Halococcaceae</taxon>
        <taxon>Halococcus</taxon>
    </lineage>
</organism>
<keyword evidence="3" id="KW-1185">Reference proteome</keyword>
<accession>A0AAV3SI42</accession>
<evidence type="ECO:0000313" key="1">
    <source>
        <dbReference type="EMBL" id="GAA0465297.1"/>
    </source>
</evidence>
<evidence type="ECO:0000313" key="3">
    <source>
        <dbReference type="Proteomes" id="UP000830542"/>
    </source>
</evidence>
<dbReference type="InterPro" id="IPR011991">
    <property type="entry name" value="ArsR-like_HTH"/>
</dbReference>
<name>A0AAV3SI42_HALDO</name>
<dbReference type="GeneID" id="71760348"/>
<dbReference type="EMBL" id="CP095005">
    <property type="protein sequence ID" value="UOO95277.1"/>
    <property type="molecule type" value="Genomic_DNA"/>
</dbReference>
<protein>
    <submittedName>
        <fullName evidence="1">Winged helix-turn-helix domain-containing protein</fullName>
    </submittedName>
</protein>
<reference evidence="2" key="2">
    <citation type="submission" date="2022-04" db="EMBL/GenBank/DDBJ databases">
        <title>Sequencing and genomic assembly of Halococcus dombrowskii.</title>
        <authorList>
            <person name="Lim S.W."/>
            <person name="MacLea K.S."/>
        </authorList>
    </citation>
    <scope>NUCLEOTIDE SEQUENCE</scope>
    <source>
        <strain evidence="2">H4</strain>
    </source>
</reference>
<dbReference type="CDD" id="cd00090">
    <property type="entry name" value="HTH_ARSR"/>
    <property type="match status" value="1"/>
</dbReference>
<gene>
    <name evidence="1" type="ORF">GCM10008985_22780</name>
    <name evidence="2" type="ORF">MUK72_00830</name>
</gene>
<evidence type="ECO:0000313" key="4">
    <source>
        <dbReference type="Proteomes" id="UP001500962"/>
    </source>
</evidence>
<dbReference type="EMBL" id="BAAADN010000034">
    <property type="protein sequence ID" value="GAA0465297.1"/>
    <property type="molecule type" value="Genomic_DNA"/>
</dbReference>
<reference evidence="1" key="1">
    <citation type="journal article" date="2014" name="Int. J. Syst. Evol. Microbiol.">
        <title>Complete genome sequence of Corynebacterium casei LMG S-19264T (=DSM 44701T), isolated from a smear-ripened cheese.</title>
        <authorList>
            <consortium name="US DOE Joint Genome Institute (JGI-PGF)"/>
            <person name="Walter F."/>
            <person name="Albersmeier A."/>
            <person name="Kalinowski J."/>
            <person name="Ruckert C."/>
        </authorList>
    </citation>
    <scope>NUCLEOTIDE SEQUENCE</scope>
    <source>
        <strain evidence="1">JCM 12289</strain>
    </source>
</reference>
<proteinExistence type="predicted"/>
<sequence>MTEQEGWDDVNEHVREQWTDETTPFERVYEVVETTREGASAATIAERALVSEPTARRHCKALVNTGFAATDQNGRTTRYKRDEDQVLLSRIHDLRERADREELLDGIERMKTTIHEYEDAHDTISPEELARQLSGADTEGWADVTSWKTTRRNLAVAQAALAYDEASEQLTA</sequence>
<dbReference type="RefSeq" id="WP_244702771.1">
    <property type="nucleotide sequence ID" value="NZ_BAAADN010000034.1"/>
</dbReference>
<dbReference type="Pfam" id="PF24033">
    <property type="entry name" value="DUF7342"/>
    <property type="match status" value="1"/>
</dbReference>
<dbReference type="Gene3D" id="1.10.10.10">
    <property type="entry name" value="Winged helix-like DNA-binding domain superfamily/Winged helix DNA-binding domain"/>
    <property type="match status" value="1"/>
</dbReference>
<dbReference type="Proteomes" id="UP000830542">
    <property type="component" value="Chromosome"/>
</dbReference>
<dbReference type="InterPro" id="IPR036388">
    <property type="entry name" value="WH-like_DNA-bd_sf"/>
</dbReference>
<dbReference type="AlphaFoldDB" id="A0AAV3SI42"/>